<dbReference type="PANTHER" id="PTHR12507">
    <property type="entry name" value="REDUCED GROWTH PHENOTYPE 1 RGP1, YEAST -RELATED"/>
    <property type="match status" value="1"/>
</dbReference>
<evidence type="ECO:0000313" key="1">
    <source>
        <dbReference type="EMBL" id="CDO95853.1"/>
    </source>
</evidence>
<sequence>MHLHKRDRALIGGNIRLEIIHESNPYFAGEPICMLIRLKHLGSQHQKESLQKRITALEEKKQHLSAHINNDDTKPWLVKTLWNTFHQEDTFRDETLQQRISALQKKLEFHESVDLMSCFVQIVGQYYMDEAVVNVDSLDAKSTSHQLAGVGSKNTINDNDSPISNVISSFFNTSIDDVLQKTSPLMSAETVDTNDWFKAPFLLIPQTLLFSELVLEAGEARAFKFKTDQLAKDLPPSHTNSAHFNITYTAQMGISTNAPNDIPHQNLYNFPIFVQPFVDKDICQYDMPLDREVLITSPGKVRDIGNTLNSTTPKGSISQSNQLDREIRRKSITNTGKNSETSIDVMKRKFRSVVSDWNENEDPDLPISSLLEQQFETEPSTSARMNLSQFYFSGVADSLSRANEDHSLLQPQLNSLQTEYIVKMNDKFICNLELSTPVYSVLDQIDLTLDFRNADSKSNFNVTAVSASIETFELINPKYSLDHDVSKKKPTGILIYETQATNFDNCNKICMKLIPQCSPSTFISSQFKTNVFQLRWMLTFKFVMIPLGDQNDEITLTKTYEDRKGTLYHAKRDMEGYDFVFHVPLTVLPTEKQLAGW</sequence>
<gene>
    <name evidence="1" type="ORF">KLDO_g4078</name>
</gene>
<dbReference type="InterPro" id="IPR014848">
    <property type="entry name" value="Rgp1"/>
</dbReference>
<accession>A0A0A8LCM5</accession>
<reference evidence="1 2" key="1">
    <citation type="submission" date="2014-03" db="EMBL/GenBank/DDBJ databases">
        <title>The genome of Kluyveromyces dobzhanskii.</title>
        <authorList>
            <person name="Nystedt B."/>
            <person name="Astrom S."/>
        </authorList>
    </citation>
    <scope>NUCLEOTIDE SEQUENCE [LARGE SCALE GENOMIC DNA]</scope>
    <source>
        <strain evidence="1 2">CBS 2104</strain>
    </source>
</reference>
<dbReference type="AlphaFoldDB" id="A0A0A8LCM5"/>
<dbReference type="EMBL" id="CCBQ010000045">
    <property type="protein sequence ID" value="CDO95853.1"/>
    <property type="molecule type" value="Genomic_DNA"/>
</dbReference>
<protein>
    <submittedName>
        <fullName evidence="1">WGS project CCBQ000000000 data, contig 00015</fullName>
    </submittedName>
</protein>
<keyword evidence="2" id="KW-1185">Reference proteome</keyword>
<proteinExistence type="predicted"/>
<organism evidence="1 2">
    <name type="scientific">Kluyveromyces dobzhanskii CBS 2104</name>
    <dbReference type="NCBI Taxonomy" id="1427455"/>
    <lineage>
        <taxon>Eukaryota</taxon>
        <taxon>Fungi</taxon>
        <taxon>Dikarya</taxon>
        <taxon>Ascomycota</taxon>
        <taxon>Saccharomycotina</taxon>
        <taxon>Saccharomycetes</taxon>
        <taxon>Saccharomycetales</taxon>
        <taxon>Saccharomycetaceae</taxon>
        <taxon>Kluyveromyces</taxon>
    </lineage>
</organism>
<dbReference type="Pfam" id="PF08737">
    <property type="entry name" value="Rgp1"/>
    <property type="match status" value="1"/>
</dbReference>
<name>A0A0A8LCM5_9SACH</name>
<dbReference type="Proteomes" id="UP000031516">
    <property type="component" value="Unassembled WGS sequence"/>
</dbReference>
<evidence type="ECO:0000313" key="2">
    <source>
        <dbReference type="Proteomes" id="UP000031516"/>
    </source>
</evidence>
<comment type="caution">
    <text evidence="1">The sequence shown here is derived from an EMBL/GenBank/DDBJ whole genome shotgun (WGS) entry which is preliminary data.</text>
</comment>
<dbReference type="OrthoDB" id="1918at2759"/>